<dbReference type="Proteomes" id="UP000198611">
    <property type="component" value="Unassembled WGS sequence"/>
</dbReference>
<evidence type="ECO:0000313" key="2">
    <source>
        <dbReference type="EMBL" id="SFD14900.1"/>
    </source>
</evidence>
<gene>
    <name evidence="2" type="ORF">SAMN05660831_00882</name>
</gene>
<evidence type="ECO:0000259" key="1">
    <source>
        <dbReference type="PROSITE" id="PS50206"/>
    </source>
</evidence>
<sequence>MAVYCDTGARARKTAEVMVAMGFTRIDLIGVMRRYHEAE</sequence>
<dbReference type="InterPro" id="IPR036873">
    <property type="entry name" value="Rhodanese-like_dom_sf"/>
</dbReference>
<dbReference type="AlphaFoldDB" id="A0A1I1Q9V3"/>
<proteinExistence type="predicted"/>
<organism evidence="2 3">
    <name type="scientific">Thiohalospira halophila DSM 15071</name>
    <dbReference type="NCBI Taxonomy" id="1123397"/>
    <lineage>
        <taxon>Bacteria</taxon>
        <taxon>Pseudomonadati</taxon>
        <taxon>Pseudomonadota</taxon>
        <taxon>Gammaproteobacteria</taxon>
        <taxon>Thiohalospirales</taxon>
        <taxon>Thiohalospiraceae</taxon>
        <taxon>Thiohalospira</taxon>
    </lineage>
</organism>
<keyword evidence="3" id="KW-1185">Reference proteome</keyword>
<name>A0A1I1Q9V3_9GAMM</name>
<evidence type="ECO:0000313" key="3">
    <source>
        <dbReference type="Proteomes" id="UP000198611"/>
    </source>
</evidence>
<feature type="domain" description="Rhodanese" evidence="1">
    <location>
        <begin position="3"/>
        <end position="39"/>
    </location>
</feature>
<dbReference type="PROSITE" id="PS50206">
    <property type="entry name" value="RHODANESE_3"/>
    <property type="match status" value="1"/>
</dbReference>
<reference evidence="2 3" key="1">
    <citation type="submission" date="2016-10" db="EMBL/GenBank/DDBJ databases">
        <authorList>
            <person name="de Groot N.N."/>
        </authorList>
    </citation>
    <scope>NUCLEOTIDE SEQUENCE [LARGE SCALE GENOMIC DNA]</scope>
    <source>
        <strain evidence="2 3">HL3</strain>
    </source>
</reference>
<dbReference type="Gene3D" id="3.40.250.10">
    <property type="entry name" value="Rhodanese-like domain"/>
    <property type="match status" value="1"/>
</dbReference>
<dbReference type="EMBL" id="FOMJ01000002">
    <property type="protein sequence ID" value="SFD14900.1"/>
    <property type="molecule type" value="Genomic_DNA"/>
</dbReference>
<protein>
    <recommendedName>
        <fullName evidence="1">Rhodanese domain-containing protein</fullName>
    </recommendedName>
</protein>
<dbReference type="SUPFAM" id="SSF52821">
    <property type="entry name" value="Rhodanese/Cell cycle control phosphatase"/>
    <property type="match status" value="1"/>
</dbReference>
<accession>A0A1I1Q9V3</accession>
<dbReference type="InterPro" id="IPR001763">
    <property type="entry name" value="Rhodanese-like_dom"/>
</dbReference>